<dbReference type="SUPFAM" id="SSF69118">
    <property type="entry name" value="AhpD-like"/>
    <property type="match status" value="1"/>
</dbReference>
<evidence type="ECO:0000313" key="2">
    <source>
        <dbReference type="Proteomes" id="UP001500282"/>
    </source>
</evidence>
<organism evidence="1 2">
    <name type="scientific">Streptomyces javensis</name>
    <dbReference type="NCBI Taxonomy" id="114698"/>
    <lineage>
        <taxon>Bacteria</taxon>
        <taxon>Bacillati</taxon>
        <taxon>Actinomycetota</taxon>
        <taxon>Actinomycetes</taxon>
        <taxon>Kitasatosporales</taxon>
        <taxon>Streptomycetaceae</taxon>
        <taxon>Streptomyces</taxon>
        <taxon>Streptomyces violaceusniger group</taxon>
    </lineage>
</organism>
<proteinExistence type="predicted"/>
<gene>
    <name evidence="1" type="ORF">GCM10009579_72770</name>
</gene>
<keyword evidence="2" id="KW-1185">Reference proteome</keyword>
<protein>
    <recommendedName>
        <fullName evidence="3">Carboxymuconolactone decarboxylase-like domain-containing protein</fullName>
    </recommendedName>
</protein>
<comment type="caution">
    <text evidence="1">The sequence shown here is derived from an EMBL/GenBank/DDBJ whole genome shotgun (WGS) entry which is preliminary data.</text>
</comment>
<dbReference type="InterPro" id="IPR029032">
    <property type="entry name" value="AhpD-like"/>
</dbReference>
<dbReference type="Proteomes" id="UP001500282">
    <property type="component" value="Unassembled WGS sequence"/>
</dbReference>
<dbReference type="EMBL" id="BAAAIH010000060">
    <property type="protein sequence ID" value="GAA1295548.1"/>
    <property type="molecule type" value="Genomic_DNA"/>
</dbReference>
<dbReference type="Gene3D" id="1.20.1290.10">
    <property type="entry name" value="AhpD-like"/>
    <property type="match status" value="1"/>
</dbReference>
<name>A0ABP4I3P7_9ACTN</name>
<sequence>MLVAERKGTILCLSAESGSGVAWGQHFKIATTAEVYGRVCLTVAEARAVRDGELEGFPARGRAVMECAAAFEKNAVDDEVRERVSAQLTRIELLDLTVLAGLYGMAGRLTNALAVPMDEGILPISAVDSLT</sequence>
<evidence type="ECO:0008006" key="3">
    <source>
        <dbReference type="Google" id="ProtNLM"/>
    </source>
</evidence>
<evidence type="ECO:0000313" key="1">
    <source>
        <dbReference type="EMBL" id="GAA1295548.1"/>
    </source>
</evidence>
<reference evidence="2" key="1">
    <citation type="journal article" date="2019" name="Int. J. Syst. Evol. Microbiol.">
        <title>The Global Catalogue of Microorganisms (GCM) 10K type strain sequencing project: providing services to taxonomists for standard genome sequencing and annotation.</title>
        <authorList>
            <consortium name="The Broad Institute Genomics Platform"/>
            <consortium name="The Broad Institute Genome Sequencing Center for Infectious Disease"/>
            <person name="Wu L."/>
            <person name="Ma J."/>
        </authorList>
    </citation>
    <scope>NUCLEOTIDE SEQUENCE [LARGE SCALE GENOMIC DNA]</scope>
    <source>
        <strain evidence="2">JCM 11448</strain>
    </source>
</reference>
<accession>A0ABP4I3P7</accession>